<dbReference type="OrthoDB" id="7743618at2"/>
<dbReference type="RefSeq" id="WP_099274927.1">
    <property type="nucleotide sequence ID" value="NZ_KZ304953.1"/>
</dbReference>
<dbReference type="PANTHER" id="PTHR35371">
    <property type="entry name" value="INNER MEMBRANE PROTEIN"/>
    <property type="match status" value="1"/>
</dbReference>
<name>A0A2G1MIJ5_9RHOB</name>
<proteinExistence type="predicted"/>
<reference evidence="6 7" key="1">
    <citation type="submission" date="2017-08" db="EMBL/GenBank/DDBJ databases">
        <title>Draft Genome Sequence of Loktanella cinnabarina Strain XM1, Isolated from Coastal Surface Water.</title>
        <authorList>
            <person name="Ma R."/>
            <person name="Wang J."/>
            <person name="Wang Q."/>
            <person name="Ma Z."/>
            <person name="Li J."/>
            <person name="Chen L."/>
        </authorList>
    </citation>
    <scope>NUCLEOTIDE SEQUENCE [LARGE SCALE GENOMIC DNA]</scope>
    <source>
        <strain evidence="6 7">XM1</strain>
    </source>
</reference>
<comment type="caution">
    <text evidence="6">The sequence shown here is derived from an EMBL/GenBank/DDBJ whole genome shotgun (WGS) entry which is preliminary data.</text>
</comment>
<dbReference type="InterPro" id="IPR001129">
    <property type="entry name" value="Membr-assoc_MAPEG"/>
</dbReference>
<gene>
    <name evidence="6" type="ORF">CJ301_05050</name>
</gene>
<dbReference type="Proteomes" id="UP000221860">
    <property type="component" value="Unassembled WGS sequence"/>
</dbReference>
<evidence type="ECO:0000256" key="5">
    <source>
        <dbReference type="SAM" id="Phobius"/>
    </source>
</evidence>
<feature type="transmembrane region" description="Helical" evidence="5">
    <location>
        <begin position="55"/>
        <end position="75"/>
    </location>
</feature>
<accession>A0A2G1MIJ5</accession>
<protein>
    <recommendedName>
        <fullName evidence="8">MAPEG family protein</fullName>
    </recommendedName>
</protein>
<keyword evidence="4 5" id="KW-0472">Membrane</keyword>
<keyword evidence="7" id="KW-1185">Reference proteome</keyword>
<feature type="transmembrane region" description="Helical" evidence="5">
    <location>
        <begin position="107"/>
        <end position="127"/>
    </location>
</feature>
<evidence type="ECO:0008006" key="8">
    <source>
        <dbReference type="Google" id="ProtNLM"/>
    </source>
</evidence>
<evidence type="ECO:0000256" key="4">
    <source>
        <dbReference type="ARBA" id="ARBA00023136"/>
    </source>
</evidence>
<evidence type="ECO:0000313" key="6">
    <source>
        <dbReference type="EMBL" id="PHP28571.1"/>
    </source>
</evidence>
<keyword evidence="2 5" id="KW-0812">Transmembrane</keyword>
<evidence type="ECO:0000256" key="1">
    <source>
        <dbReference type="ARBA" id="ARBA00004370"/>
    </source>
</evidence>
<dbReference type="PANTHER" id="PTHR35371:SF1">
    <property type="entry name" value="BLR7753 PROTEIN"/>
    <property type="match status" value="1"/>
</dbReference>
<dbReference type="SUPFAM" id="SSF161084">
    <property type="entry name" value="MAPEG domain-like"/>
    <property type="match status" value="1"/>
</dbReference>
<dbReference type="EMBL" id="NQWH01000006">
    <property type="protein sequence ID" value="PHP28571.1"/>
    <property type="molecule type" value="Genomic_DNA"/>
</dbReference>
<dbReference type="Gene3D" id="1.20.120.550">
    <property type="entry name" value="Membrane associated eicosanoid/glutathione metabolism-like domain"/>
    <property type="match status" value="1"/>
</dbReference>
<organism evidence="6 7">
    <name type="scientific">Limimaricola cinnabarinus</name>
    <dbReference type="NCBI Taxonomy" id="1125964"/>
    <lineage>
        <taxon>Bacteria</taxon>
        <taxon>Pseudomonadati</taxon>
        <taxon>Pseudomonadota</taxon>
        <taxon>Alphaproteobacteria</taxon>
        <taxon>Rhodobacterales</taxon>
        <taxon>Paracoccaceae</taxon>
        <taxon>Limimaricola</taxon>
    </lineage>
</organism>
<feature type="transmembrane region" description="Helical" evidence="5">
    <location>
        <begin position="6"/>
        <end position="35"/>
    </location>
</feature>
<dbReference type="InterPro" id="IPR023352">
    <property type="entry name" value="MAPEG-like_dom_sf"/>
</dbReference>
<keyword evidence="3 5" id="KW-1133">Transmembrane helix</keyword>
<dbReference type="Pfam" id="PF01124">
    <property type="entry name" value="MAPEG"/>
    <property type="match status" value="1"/>
</dbReference>
<dbReference type="AlphaFoldDB" id="A0A2G1MIJ5"/>
<dbReference type="GO" id="GO:0016020">
    <property type="term" value="C:membrane"/>
    <property type="evidence" value="ECO:0007669"/>
    <property type="project" value="UniProtKB-SubCell"/>
</dbReference>
<comment type="subcellular location">
    <subcellularLocation>
        <location evidence="1">Membrane</location>
    </subcellularLocation>
</comment>
<sequence>MSGELGILALYGLLVLIILVVQVLTAWAQVGLPMLARPRDDMPRLTGMAGRMERCLSNSVVAMALFAPAVLILVLREATGGGTLMAAQLFLLARAAYAVIYPAGIPWLRTGVWALGFLATLYLYIAAL</sequence>
<evidence type="ECO:0000256" key="2">
    <source>
        <dbReference type="ARBA" id="ARBA00022692"/>
    </source>
</evidence>
<evidence type="ECO:0000313" key="7">
    <source>
        <dbReference type="Proteomes" id="UP000221860"/>
    </source>
</evidence>
<evidence type="ECO:0000256" key="3">
    <source>
        <dbReference type="ARBA" id="ARBA00022989"/>
    </source>
</evidence>